<dbReference type="EMBL" id="CP015840">
    <property type="protein sequence ID" value="ANG66321.1"/>
    <property type="molecule type" value="Genomic_DNA"/>
</dbReference>
<keyword evidence="2" id="KW-0472">Membrane</keyword>
<protein>
    <submittedName>
        <fullName evidence="3">Uncharacterized protein</fullName>
    </submittedName>
</protein>
<feature type="transmembrane region" description="Helical" evidence="2">
    <location>
        <begin position="138"/>
        <end position="160"/>
    </location>
</feature>
<dbReference type="RefSeq" id="WP_021828137.1">
    <property type="nucleotide sequence ID" value="NZ_CP015840.1"/>
</dbReference>
<reference evidence="3 4" key="1">
    <citation type="journal article" date="2014" name="Syst. Appl. Microbiol.">
        <title>Evidence for the existence of two new members of the family Chlamydiaceae and proposal of Chlamydia avium sp. nov. and Chlamydia gallinacea sp. nov.</title>
        <authorList>
            <person name="Sachse K."/>
            <person name="Laroucau K."/>
            <person name="Riege K."/>
            <person name="Wehner S."/>
            <person name="Dilcher M."/>
            <person name="Creasy H.H."/>
            <person name="Weidmann M."/>
            <person name="Myers G."/>
            <person name="Vorimore F."/>
            <person name="Vicari N."/>
            <person name="Magnino S."/>
            <person name="Liebler-Tenorio E."/>
            <person name="Ruettger A."/>
            <person name="Bavoil P.M."/>
            <person name="Hufert F.T."/>
            <person name="Rossello-Mora R."/>
            <person name="Marz M."/>
        </authorList>
    </citation>
    <scope>NUCLEOTIDE SEQUENCE [LARGE SCALE GENOMIC DNA]</scope>
    <source>
        <strain evidence="3 4">08-1274/3</strain>
    </source>
</reference>
<evidence type="ECO:0000256" key="1">
    <source>
        <dbReference type="SAM" id="MobiDB-lite"/>
    </source>
</evidence>
<accession>A0A173DZG3</accession>
<feature type="region of interest" description="Disordered" evidence="1">
    <location>
        <begin position="213"/>
        <end position="233"/>
    </location>
</feature>
<keyword evidence="2" id="KW-0812">Transmembrane</keyword>
<dbReference type="STRING" id="1143323.M787_003225"/>
<evidence type="ECO:0000313" key="3">
    <source>
        <dbReference type="EMBL" id="ANG66321.1"/>
    </source>
</evidence>
<dbReference type="KEGG" id="cgz:M787_003225"/>
<dbReference type="AlphaFoldDB" id="A0A173DZG3"/>
<dbReference type="Proteomes" id="UP000019147">
    <property type="component" value="Chromosome"/>
</dbReference>
<sequence length="233" mass="25118">MFGSYPCYPGFQDRLSYVGTYFYCSICHGVVSPQEVSVAVVDPQGHPRGLAAVLRCKNHAIQGTYSSGPLTTLWGLVPKHPEAVSVRERMSHLCFRVRNLDILTLISSLGGGGLILAGIVLCVIVASPTVLGLPLWSLSIMICGVGCSLCLLGAILNYFARNYLRKWLRLSQDYVQCCSLVAVQEGTEKYAVLTEFPPSCHVVDPLLSKVAKETSSSSLETPGSMPSGEPSFS</sequence>
<keyword evidence="2" id="KW-1133">Transmembrane helix</keyword>
<dbReference type="GeneID" id="81478315"/>
<gene>
    <name evidence="3" type="ORF">M787_003225</name>
</gene>
<evidence type="ECO:0000313" key="4">
    <source>
        <dbReference type="Proteomes" id="UP000019147"/>
    </source>
</evidence>
<organism evidence="3 4">
    <name type="scientific">Chlamydia gallinacea 08-1274/3</name>
    <dbReference type="NCBI Taxonomy" id="1143323"/>
    <lineage>
        <taxon>Bacteria</taxon>
        <taxon>Pseudomonadati</taxon>
        <taxon>Chlamydiota</taxon>
        <taxon>Chlamydiia</taxon>
        <taxon>Chlamydiales</taxon>
        <taxon>Chlamydiaceae</taxon>
        <taxon>Chlamydia/Chlamydophila group</taxon>
        <taxon>Chlamydia</taxon>
    </lineage>
</organism>
<dbReference type="OrthoDB" id="19146at2"/>
<feature type="transmembrane region" description="Helical" evidence="2">
    <location>
        <begin position="102"/>
        <end position="126"/>
    </location>
</feature>
<name>A0A173DZG3_9CHLA</name>
<evidence type="ECO:0000256" key="2">
    <source>
        <dbReference type="SAM" id="Phobius"/>
    </source>
</evidence>
<proteinExistence type="predicted"/>